<dbReference type="EMBL" id="FNUC01000004">
    <property type="protein sequence ID" value="SEF18366.1"/>
    <property type="molecule type" value="Genomic_DNA"/>
</dbReference>
<evidence type="ECO:0000313" key="2">
    <source>
        <dbReference type="Proteomes" id="UP000181980"/>
    </source>
</evidence>
<proteinExistence type="predicted"/>
<dbReference type="STRING" id="561176.SAMN04488561_6426"/>
<name>A0A1H5PX40_9ACTN</name>
<dbReference type="Proteomes" id="UP000181980">
    <property type="component" value="Unassembled WGS sequence"/>
</dbReference>
<reference evidence="2" key="1">
    <citation type="submission" date="2016-10" db="EMBL/GenBank/DDBJ databases">
        <authorList>
            <person name="Varghese N."/>
            <person name="Submissions S."/>
        </authorList>
    </citation>
    <scope>NUCLEOTIDE SEQUENCE [LARGE SCALE GENOMIC DNA]</scope>
    <source>
        <strain evidence="2">DSM 45237</strain>
    </source>
</reference>
<protein>
    <submittedName>
        <fullName evidence="1">Uncharacterized protein</fullName>
    </submittedName>
</protein>
<keyword evidence="2" id="KW-1185">Reference proteome</keyword>
<sequence>MPTRNQEAVRKTVLDALMRKVEADRYPSPTMLDHIEALLTDDDVAEYAALLAERVEEDLYPSIPMLRRLLRLAA</sequence>
<dbReference type="OrthoDB" id="3579108at2"/>
<dbReference type="AlphaFoldDB" id="A0A1H5PX40"/>
<accession>A0A1H5PX40</accession>
<dbReference type="RefSeq" id="WP_069112087.1">
    <property type="nucleotide sequence ID" value="NZ_FNUC01000004.1"/>
</dbReference>
<gene>
    <name evidence="1" type="ORF">SAMN04488561_6426</name>
</gene>
<organism evidence="1 2">
    <name type="scientific">Jiangella alba</name>
    <dbReference type="NCBI Taxonomy" id="561176"/>
    <lineage>
        <taxon>Bacteria</taxon>
        <taxon>Bacillati</taxon>
        <taxon>Actinomycetota</taxon>
        <taxon>Actinomycetes</taxon>
        <taxon>Jiangellales</taxon>
        <taxon>Jiangellaceae</taxon>
        <taxon>Jiangella</taxon>
    </lineage>
</organism>
<evidence type="ECO:0000313" key="1">
    <source>
        <dbReference type="EMBL" id="SEF18366.1"/>
    </source>
</evidence>